<keyword evidence="4" id="KW-0520">NAD</keyword>
<dbReference type="InterPro" id="IPR042106">
    <property type="entry name" value="Nuo/plastoQ_OxRdtase_6_NuoJ"/>
</dbReference>
<comment type="subcellular location">
    <subcellularLocation>
        <location evidence="4">Cell membrane</location>
        <topology evidence="4">Multi-pass membrane protein</topology>
    </subcellularLocation>
</comment>
<evidence type="ECO:0000256" key="2">
    <source>
        <dbReference type="ARBA" id="ARBA00019907"/>
    </source>
</evidence>
<keyword evidence="5" id="KW-0830">Ubiquinone</keyword>
<dbReference type="RefSeq" id="WP_158344685.1">
    <property type="nucleotide sequence ID" value="NZ_AP019379.1"/>
</dbReference>
<comment type="similarity">
    <text evidence="1 4">Belongs to the complex I subunit 6 family.</text>
</comment>
<organism evidence="5 6">
    <name type="scientific">Buchnera aphidicola</name>
    <name type="common">Nipponaphis monzeni</name>
    <dbReference type="NCBI Taxonomy" id="2495405"/>
    <lineage>
        <taxon>Bacteria</taxon>
        <taxon>Pseudomonadati</taxon>
        <taxon>Pseudomonadota</taxon>
        <taxon>Gammaproteobacteria</taxon>
        <taxon>Enterobacterales</taxon>
        <taxon>Erwiniaceae</taxon>
        <taxon>Buchnera</taxon>
    </lineage>
</organism>
<dbReference type="AlphaFoldDB" id="A0A455TA04"/>
<dbReference type="GO" id="GO:0008137">
    <property type="term" value="F:NADH dehydrogenase (ubiquinone) activity"/>
    <property type="evidence" value="ECO:0007669"/>
    <property type="project" value="UniProtKB-UniRule"/>
</dbReference>
<accession>A0A455TA04</accession>
<dbReference type="Proteomes" id="UP000317544">
    <property type="component" value="Chromosome"/>
</dbReference>
<feature type="transmembrane region" description="Helical" evidence="4">
    <location>
        <begin position="138"/>
        <end position="159"/>
    </location>
</feature>
<evidence type="ECO:0000256" key="1">
    <source>
        <dbReference type="ARBA" id="ARBA00005698"/>
    </source>
</evidence>
<keyword evidence="4" id="KW-1133">Transmembrane helix</keyword>
<protein>
    <recommendedName>
        <fullName evidence="2 4">NADH-quinone oxidoreductase subunit J</fullName>
        <ecNumber evidence="4">7.1.1.-</ecNumber>
    </recommendedName>
</protein>
<keyword evidence="4" id="KW-0472">Membrane</keyword>
<dbReference type="EC" id="7.1.1.-" evidence="4"/>
<keyword evidence="4" id="KW-0874">Quinone</keyword>
<comment type="function">
    <text evidence="4">NDH-1 shuttles electrons from NADH, via FMN and iron-sulfur (Fe-S) centers, to quinones in the respiratory chain. Couples the redox reaction to proton translocation (for every two electrons transferred, four hydrogen ions are translocated across the cytoplasmic membrane), and thus conserves the redox energy in a proton gradient.</text>
</comment>
<dbReference type="OrthoDB" id="9790848at2"/>
<dbReference type="GO" id="GO:0005886">
    <property type="term" value="C:plasma membrane"/>
    <property type="evidence" value="ECO:0007669"/>
    <property type="project" value="UniProtKB-SubCell"/>
</dbReference>
<proteinExistence type="inferred from homology"/>
<comment type="subunit">
    <text evidence="3">Composed of 13 different subunits. Subunits NuoA, H, J, K, L, M, N constitute the membrane sector of the complex.</text>
</comment>
<evidence type="ECO:0000256" key="4">
    <source>
        <dbReference type="RuleBase" id="RU004429"/>
    </source>
</evidence>
<dbReference type="EMBL" id="AP019379">
    <property type="protein sequence ID" value="BBI01145.1"/>
    <property type="molecule type" value="Genomic_DNA"/>
</dbReference>
<keyword evidence="4" id="KW-1003">Cell membrane</keyword>
<dbReference type="NCBIfam" id="NF005162">
    <property type="entry name" value="PRK06638.1-1"/>
    <property type="match status" value="1"/>
</dbReference>
<comment type="catalytic activity">
    <reaction evidence="4">
        <text>a quinone + NADH + 5 H(+)(in) = a quinol + NAD(+) + 4 H(+)(out)</text>
        <dbReference type="Rhea" id="RHEA:57888"/>
        <dbReference type="ChEBI" id="CHEBI:15378"/>
        <dbReference type="ChEBI" id="CHEBI:24646"/>
        <dbReference type="ChEBI" id="CHEBI:57540"/>
        <dbReference type="ChEBI" id="CHEBI:57945"/>
        <dbReference type="ChEBI" id="CHEBI:132124"/>
    </reaction>
</comment>
<keyword evidence="6" id="KW-1185">Reference proteome</keyword>
<feature type="transmembrane region" description="Helical" evidence="4">
    <location>
        <begin position="56"/>
        <end position="76"/>
    </location>
</feature>
<gene>
    <name evidence="5" type="primary">nuoJ</name>
    <name evidence="5" type="ORF">BUCNMO_130</name>
</gene>
<feature type="transmembrane region" description="Helical" evidence="4">
    <location>
        <begin position="6"/>
        <end position="21"/>
    </location>
</feature>
<sequence>MLYLFYFFGIISIISTTLVIIQNRPMYALLYLIISFLSITGIFFLLGSFFAAALEIIIYTGAIMLLFVFVIMLLNFKNKLITQKIKWIQFVCWGRGLYLFITFVVVMVYILSSTENKYNLLNIVIDTKTVGIDLFNSYSLIVEMSSMLLLAGLVVVFHLGQ</sequence>
<feature type="transmembrane region" description="Helical" evidence="4">
    <location>
        <begin position="88"/>
        <end position="111"/>
    </location>
</feature>
<dbReference type="InterPro" id="IPR001457">
    <property type="entry name" value="NADH_UbQ/plastoQ_OxRdtase_su6"/>
</dbReference>
<dbReference type="GO" id="GO:0048038">
    <property type="term" value="F:quinone binding"/>
    <property type="evidence" value="ECO:0007669"/>
    <property type="project" value="UniProtKB-UniRule"/>
</dbReference>
<dbReference type="Gene3D" id="1.20.120.1200">
    <property type="entry name" value="NADH-ubiquinone/plastoquinone oxidoreductase chain 6, subunit NuoJ"/>
    <property type="match status" value="1"/>
</dbReference>
<evidence type="ECO:0000256" key="3">
    <source>
        <dbReference type="ARBA" id="ARBA00025811"/>
    </source>
</evidence>
<dbReference type="PANTHER" id="PTHR33269:SF17">
    <property type="entry name" value="NADH-UBIQUINONE OXIDOREDUCTASE CHAIN 6"/>
    <property type="match status" value="1"/>
</dbReference>
<reference evidence="5 6" key="1">
    <citation type="journal article" date="2019" name="Proc. Natl. Acad. Sci. U.S.A.">
        <title>Exaggeration and cooption of innate immunity for social defense.</title>
        <authorList>
            <person name="Kutsukake M."/>
            <person name="Moriyama M."/>
            <person name="Shigenobu S."/>
            <person name="Meng X.-Y."/>
            <person name="Nikoh N."/>
            <person name="Noda C."/>
            <person name="Kobayashi S."/>
            <person name="Fukatsu T."/>
        </authorList>
    </citation>
    <scope>NUCLEOTIDE SEQUENCE [LARGE SCALE GENOMIC DNA]</scope>
    <source>
        <strain evidence="5 6">Nmo</strain>
    </source>
</reference>
<name>A0A455TA04_9GAMM</name>
<evidence type="ECO:0000313" key="6">
    <source>
        <dbReference type="Proteomes" id="UP000317544"/>
    </source>
</evidence>
<feature type="transmembrane region" description="Helical" evidence="4">
    <location>
        <begin position="28"/>
        <end position="50"/>
    </location>
</feature>
<dbReference type="Pfam" id="PF00499">
    <property type="entry name" value="Oxidored_q3"/>
    <property type="match status" value="1"/>
</dbReference>
<evidence type="ECO:0000313" key="5">
    <source>
        <dbReference type="EMBL" id="BBI01145.1"/>
    </source>
</evidence>
<dbReference type="PANTHER" id="PTHR33269">
    <property type="entry name" value="NADH-UBIQUINONE OXIDOREDUCTASE CHAIN 6"/>
    <property type="match status" value="1"/>
</dbReference>
<keyword evidence="4" id="KW-0812">Transmembrane</keyword>